<dbReference type="RefSeq" id="WP_085470714.1">
    <property type="nucleotide sequence ID" value="NZ_CP032221.1"/>
</dbReference>
<organism evidence="1 2">
    <name type="scientific">Rhodococcus rhodochrous</name>
    <dbReference type="NCBI Taxonomy" id="1829"/>
    <lineage>
        <taxon>Bacteria</taxon>
        <taxon>Bacillati</taxon>
        <taxon>Actinomycetota</taxon>
        <taxon>Actinomycetes</taxon>
        <taxon>Mycobacteriales</taxon>
        <taxon>Nocardiaceae</taxon>
        <taxon>Rhodococcus</taxon>
    </lineage>
</organism>
<protein>
    <recommendedName>
        <fullName evidence="3">IS110 family transposase</fullName>
    </recommendedName>
</protein>
<evidence type="ECO:0000313" key="1">
    <source>
        <dbReference type="EMBL" id="UZF48156.1"/>
    </source>
</evidence>
<dbReference type="EMBL" id="CP083975">
    <property type="protein sequence ID" value="UZF48156.1"/>
    <property type="molecule type" value="Genomic_DNA"/>
</dbReference>
<keyword evidence="1" id="KW-0614">Plasmid</keyword>
<name>A0AA47ADT6_RHORH</name>
<proteinExistence type="predicted"/>
<reference evidence="1 2" key="1">
    <citation type="journal article" date="2021" name="Front. Microbiol.">
        <title>Bacterial Transformation of Aromatic Monomers in Softwood Black Liquor.</title>
        <authorList>
            <person name="Navas L.E."/>
            <person name="Dexter G."/>
            <person name="Liu J."/>
            <person name="Levy-Booth D."/>
            <person name="Cho M."/>
            <person name="Jang S.K."/>
            <person name="Mansfield S.D."/>
            <person name="Renneckar S."/>
            <person name="Mohn W.W."/>
            <person name="Eltis L.D."/>
        </authorList>
    </citation>
    <scope>NUCLEOTIDE SEQUENCE [LARGE SCALE GENOMIC DNA]</scope>
    <source>
        <strain evidence="1 2">GD02</strain>
    </source>
</reference>
<dbReference type="Proteomes" id="UP001162740">
    <property type="component" value="Plasmid pGD02.2.1"/>
</dbReference>
<evidence type="ECO:0000313" key="2">
    <source>
        <dbReference type="Proteomes" id="UP001162740"/>
    </source>
</evidence>
<evidence type="ECO:0008006" key="3">
    <source>
        <dbReference type="Google" id="ProtNLM"/>
    </source>
</evidence>
<geneLocation type="plasmid" evidence="1 2">
    <name>pGD02.2.1</name>
</geneLocation>
<sequence length="67" mass="6877">MTLQVVGGRRTCPRTDPFAAGGGAVVAGVDTHSDIHYVAVLGITGTRLGDFSVPATSTSDEQLLGYI</sequence>
<gene>
    <name evidence="1" type="ORF">KUM34_027670</name>
</gene>
<dbReference type="AlphaFoldDB" id="A0AA47ADT6"/>
<accession>A0AA47ADT6</accession>